<dbReference type="InterPro" id="IPR018303">
    <property type="entry name" value="ATPase_P-typ_P_site"/>
</dbReference>
<evidence type="ECO:0000256" key="10">
    <source>
        <dbReference type="SAM" id="Phobius"/>
    </source>
</evidence>
<dbReference type="InterPro" id="IPR004014">
    <property type="entry name" value="ATPase_P-typ_cation-transptr_N"/>
</dbReference>
<dbReference type="GO" id="GO:1990573">
    <property type="term" value="P:potassium ion import across plasma membrane"/>
    <property type="evidence" value="ECO:0007669"/>
    <property type="project" value="TreeGrafter"/>
</dbReference>
<dbReference type="GO" id="GO:0005886">
    <property type="term" value="C:plasma membrane"/>
    <property type="evidence" value="ECO:0007669"/>
    <property type="project" value="UniProtKB-SubCell"/>
</dbReference>
<keyword evidence="4 10" id="KW-0812">Transmembrane</keyword>
<dbReference type="InterPro" id="IPR023298">
    <property type="entry name" value="ATPase_P-typ_TM_dom_sf"/>
</dbReference>
<evidence type="ECO:0000256" key="5">
    <source>
        <dbReference type="ARBA" id="ARBA00022741"/>
    </source>
</evidence>
<evidence type="ECO:0000256" key="6">
    <source>
        <dbReference type="ARBA" id="ARBA00022840"/>
    </source>
</evidence>
<feature type="domain" description="Cation-transporting P-type ATPase N-terminal" evidence="11">
    <location>
        <begin position="13"/>
        <end position="86"/>
    </location>
</feature>
<evidence type="ECO:0000256" key="3">
    <source>
        <dbReference type="ARBA" id="ARBA00022475"/>
    </source>
</evidence>
<dbReference type="Gene3D" id="2.70.150.10">
    <property type="entry name" value="Calcium-transporting ATPase, cytoplasmic transduction domain A"/>
    <property type="match status" value="1"/>
</dbReference>
<dbReference type="InterPro" id="IPR008250">
    <property type="entry name" value="ATPase_P-typ_transduc_dom_A_sf"/>
</dbReference>
<evidence type="ECO:0000256" key="1">
    <source>
        <dbReference type="ARBA" id="ARBA00004651"/>
    </source>
</evidence>
<dbReference type="GO" id="GO:0016887">
    <property type="term" value="F:ATP hydrolysis activity"/>
    <property type="evidence" value="ECO:0007669"/>
    <property type="project" value="InterPro"/>
</dbReference>
<dbReference type="FunFam" id="3.40.50.1000:FF:000028">
    <property type="entry name" value="Calcium-transporting P-type ATPase, putative"/>
    <property type="match status" value="1"/>
</dbReference>
<dbReference type="GO" id="GO:0030007">
    <property type="term" value="P:intracellular potassium ion homeostasis"/>
    <property type="evidence" value="ECO:0007669"/>
    <property type="project" value="TreeGrafter"/>
</dbReference>
<dbReference type="SFLD" id="SFLDF00027">
    <property type="entry name" value="p-type_atpase"/>
    <property type="match status" value="1"/>
</dbReference>
<evidence type="ECO:0000256" key="7">
    <source>
        <dbReference type="ARBA" id="ARBA00022967"/>
    </source>
</evidence>
<evidence type="ECO:0000256" key="8">
    <source>
        <dbReference type="ARBA" id="ARBA00022989"/>
    </source>
</evidence>
<feature type="transmembrane region" description="Helical" evidence="10">
    <location>
        <begin position="834"/>
        <end position="855"/>
    </location>
</feature>
<dbReference type="PRINTS" id="PR00119">
    <property type="entry name" value="CATATPASE"/>
</dbReference>
<accession>H8GGE3</accession>
<dbReference type="InterPro" id="IPR006068">
    <property type="entry name" value="ATPase_P-typ_cation-transptr_C"/>
</dbReference>
<dbReference type="Pfam" id="PF00689">
    <property type="entry name" value="Cation_ATPase_C"/>
    <property type="match status" value="1"/>
</dbReference>
<dbReference type="Pfam" id="PF00122">
    <property type="entry name" value="E1-E2_ATPase"/>
    <property type="match status" value="1"/>
</dbReference>
<dbReference type="HOGENOM" id="CLU_002360_9_0_6"/>
<dbReference type="Pfam" id="PF00690">
    <property type="entry name" value="Cation_ATPase_N"/>
    <property type="match status" value="1"/>
</dbReference>
<dbReference type="InterPro" id="IPR059000">
    <property type="entry name" value="ATPase_P-type_domA"/>
</dbReference>
<proteinExistence type="inferred from homology"/>
<dbReference type="SFLD" id="SFLDS00003">
    <property type="entry name" value="Haloacid_Dehalogenase"/>
    <property type="match status" value="1"/>
</dbReference>
<dbReference type="InterPro" id="IPR001757">
    <property type="entry name" value="P_typ_ATPase"/>
</dbReference>
<dbReference type="InterPro" id="IPR023214">
    <property type="entry name" value="HAD_sf"/>
</dbReference>
<dbReference type="GO" id="GO:0006883">
    <property type="term" value="P:intracellular sodium ion homeostasis"/>
    <property type="evidence" value="ECO:0007669"/>
    <property type="project" value="TreeGrafter"/>
</dbReference>
<dbReference type="SFLD" id="SFLDG00002">
    <property type="entry name" value="C1.7:_P-type_atpase_like"/>
    <property type="match status" value="1"/>
</dbReference>
<comment type="similarity">
    <text evidence="2">Belongs to the cation transport ATPase (P-type) (TC 3.A.3) family. Type IIA subfamily.</text>
</comment>
<evidence type="ECO:0000313" key="13">
    <source>
        <dbReference type="Proteomes" id="UP000005090"/>
    </source>
</evidence>
<dbReference type="NCBIfam" id="TIGR01494">
    <property type="entry name" value="ATPase_P-type"/>
    <property type="match status" value="2"/>
</dbReference>
<keyword evidence="9 10" id="KW-0472">Membrane</keyword>
<reference evidence="12 13" key="1">
    <citation type="journal article" date="2013" name="Genome Announc.">
        <title>Genome Sequence of the Obligate Gammaproteobacterial Methanotroph Methylomicrobium album Strain BG8.</title>
        <authorList>
            <person name="Kits K.D."/>
            <person name="Kalyuzhnaya M.G."/>
            <person name="Klotz M.G."/>
            <person name="Jetten M.S."/>
            <person name="Op den Camp H.J."/>
            <person name="Vuilleumier S."/>
            <person name="Bringel F."/>
            <person name="Dispirito A.A."/>
            <person name="Murrell J.C."/>
            <person name="Bruce D."/>
            <person name="Cheng J.F."/>
            <person name="Copeland A."/>
            <person name="Goodwin L."/>
            <person name="Hauser L."/>
            <person name="Lajus A."/>
            <person name="Land M.L."/>
            <person name="Lapidus A."/>
            <person name="Lucas S."/>
            <person name="Medigue C."/>
            <person name="Pitluck S."/>
            <person name="Woyke T."/>
            <person name="Zeytun A."/>
            <person name="Stein L.Y."/>
        </authorList>
    </citation>
    <scope>NUCLEOTIDE SEQUENCE [LARGE SCALE GENOMIC DNA]</scope>
    <source>
        <strain evidence="12 13">BG8</strain>
    </source>
</reference>
<evidence type="ECO:0000256" key="2">
    <source>
        <dbReference type="ARBA" id="ARBA00005675"/>
    </source>
</evidence>
<sequence length="902" mass="98952">MSHSPKNPPKAFCFQGERLPKLLETLKTSPQGLTSEKARSRLSRYGENQIVFHRTRSPWLLFFNEFKALFPLLLLTAALLAFWADGLNPGEGYNLIGWALSGVVLLNAVMSFLQNYKVEKLMLSFLDYIPKSVNVLRDGKSVLRDAKELVPGDILLVQEGDKISADGAILESAQLRVDESLLSGESLSVEKQAGEDRIEAEHCAWSGATVIKGHARILVVNTGRNTRIGGISELSQRVQADLTPMQKELRNFVRKITYLAITFGGVFFGIGFLIGDSFWTNLVFAIGIIVANVPEGLLPTVTLALTQASLRMAKRNAVVKDILSVETLGSTSVICTDKTGTLTQNRLHVEKLYMDFEDYDADTVNGRLRYRTAWTMQEIMALCNETVITLDEEGKPTFTGDPTEIALASFVDRQHGYGAIRGRYRLRHSRPFDAALKFMTATYSTSRKALLLTAKGAPEVILERCTQIYSEGLVHPLRAEAKRGLTAKADEYAGLGLRVLAFAYAVVEHPEDVPENLVFVGLAGLVDPPRPEVPNAVAACRTAGIRIIVISGDSGETVAYIAKRLGIVDNPSIITGNRLAGMSPDDLLEALRNEQVVFARTAPEQKLAIVDALKAMGEVVAMTGDGVNDSPALKRADIGVAMGKKGTDVAKEASDIILLDDNFATIVKAVEEGRTVYENIKKFITYILASNIPEVVPYIAYVLFPIPLPITVIQILSIDLITDMLPAIGLGNEPPESDIMHQPPRRGNEPLVSLRTFIRSYAIIGSAQALLAFVVFFTLLFDGGWSFGKVIAENDPLYLQASGAFLTTIIFCQIGNVMACRTSRQSALGSLTRLNPWIICGILFELAFILAIVYLPEAQLFFNTAPIALAYWLWIAPAPFIILALDEARKWLGRHGWHGLEV</sequence>
<dbReference type="PANTHER" id="PTHR43294:SF21">
    <property type="entry name" value="CATION TRANSPORTING ATPASE"/>
    <property type="match status" value="1"/>
</dbReference>
<organism evidence="12 13">
    <name type="scientific">Methylomicrobium album BG8</name>
    <dbReference type="NCBI Taxonomy" id="686340"/>
    <lineage>
        <taxon>Bacteria</taxon>
        <taxon>Pseudomonadati</taxon>
        <taxon>Pseudomonadota</taxon>
        <taxon>Gammaproteobacteria</taxon>
        <taxon>Methylococcales</taxon>
        <taxon>Methylococcaceae</taxon>
        <taxon>Methylomicrobium</taxon>
    </lineage>
</organism>
<dbReference type="GO" id="GO:0036376">
    <property type="term" value="P:sodium ion export across plasma membrane"/>
    <property type="evidence" value="ECO:0007669"/>
    <property type="project" value="TreeGrafter"/>
</dbReference>
<dbReference type="PANTHER" id="PTHR43294">
    <property type="entry name" value="SODIUM/POTASSIUM-TRANSPORTING ATPASE SUBUNIT ALPHA"/>
    <property type="match status" value="1"/>
</dbReference>
<dbReference type="PRINTS" id="PR00121">
    <property type="entry name" value="NAKATPASE"/>
</dbReference>
<protein>
    <submittedName>
        <fullName evidence="12">P-type ATPase, translocating</fullName>
    </submittedName>
</protein>
<dbReference type="GO" id="GO:0005524">
    <property type="term" value="F:ATP binding"/>
    <property type="evidence" value="ECO:0007669"/>
    <property type="project" value="UniProtKB-KW"/>
</dbReference>
<feature type="transmembrane region" description="Helical" evidence="10">
    <location>
        <begin position="59"/>
        <end position="83"/>
    </location>
</feature>
<dbReference type="Pfam" id="PF13246">
    <property type="entry name" value="Cation_ATPase"/>
    <property type="match status" value="1"/>
</dbReference>
<comment type="subcellular location">
    <subcellularLocation>
        <location evidence="1">Cell membrane</location>
        <topology evidence="1">Multi-pass membrane protein</topology>
    </subcellularLocation>
</comment>
<dbReference type="InterPro" id="IPR044492">
    <property type="entry name" value="P_typ_ATPase_HD_dom"/>
</dbReference>
<dbReference type="SMART" id="SM00831">
    <property type="entry name" value="Cation_ATPase_N"/>
    <property type="match status" value="1"/>
</dbReference>
<dbReference type="STRING" id="686340.Metal_3575"/>
<feature type="transmembrane region" description="Helical" evidence="10">
    <location>
        <begin position="801"/>
        <end position="822"/>
    </location>
</feature>
<feature type="transmembrane region" description="Helical" evidence="10">
    <location>
        <begin position="95"/>
        <end position="113"/>
    </location>
</feature>
<gene>
    <name evidence="12" type="ORF">Metal_3575</name>
</gene>
<dbReference type="InterPro" id="IPR050510">
    <property type="entry name" value="Cation_transp_ATPase_P-type"/>
</dbReference>
<evidence type="ECO:0000313" key="12">
    <source>
        <dbReference type="EMBL" id="EIC31223.1"/>
    </source>
</evidence>
<dbReference type="SUPFAM" id="SSF81660">
    <property type="entry name" value="Metal cation-transporting ATPase, ATP-binding domain N"/>
    <property type="match status" value="1"/>
</dbReference>
<evidence type="ECO:0000256" key="4">
    <source>
        <dbReference type="ARBA" id="ARBA00022692"/>
    </source>
</evidence>
<dbReference type="Proteomes" id="UP000005090">
    <property type="component" value="Chromosome"/>
</dbReference>
<keyword evidence="5" id="KW-0547">Nucleotide-binding</keyword>
<keyword evidence="3" id="KW-1003">Cell membrane</keyword>
<feature type="transmembrane region" description="Helical" evidence="10">
    <location>
        <begin position="256"/>
        <end position="275"/>
    </location>
</feature>
<evidence type="ECO:0000259" key="11">
    <source>
        <dbReference type="SMART" id="SM00831"/>
    </source>
</evidence>
<feature type="transmembrane region" description="Helical" evidence="10">
    <location>
        <begin position="281"/>
        <end position="305"/>
    </location>
</feature>
<dbReference type="SUPFAM" id="SSF81665">
    <property type="entry name" value="Calcium ATPase, transmembrane domain M"/>
    <property type="match status" value="1"/>
</dbReference>
<dbReference type="GO" id="GO:0005391">
    <property type="term" value="F:P-type sodium:potassium-exchanging transporter activity"/>
    <property type="evidence" value="ECO:0007669"/>
    <property type="project" value="TreeGrafter"/>
</dbReference>
<keyword evidence="13" id="KW-1185">Reference proteome</keyword>
<dbReference type="eggNOG" id="COG0474">
    <property type="taxonomic scope" value="Bacteria"/>
</dbReference>
<evidence type="ECO:0000256" key="9">
    <source>
        <dbReference type="ARBA" id="ARBA00023136"/>
    </source>
</evidence>
<dbReference type="SUPFAM" id="SSF81653">
    <property type="entry name" value="Calcium ATPase, transduction domain A"/>
    <property type="match status" value="1"/>
</dbReference>
<dbReference type="Gene3D" id="1.20.1110.10">
    <property type="entry name" value="Calcium-transporting ATPase, transmembrane domain"/>
    <property type="match status" value="1"/>
</dbReference>
<dbReference type="Gene3D" id="3.40.50.1000">
    <property type="entry name" value="HAD superfamily/HAD-like"/>
    <property type="match status" value="1"/>
</dbReference>
<dbReference type="InterPro" id="IPR023299">
    <property type="entry name" value="ATPase_P-typ_cyto_dom_N"/>
</dbReference>
<dbReference type="Gene3D" id="3.40.1110.10">
    <property type="entry name" value="Calcium-transporting ATPase, cytoplasmic domain N"/>
    <property type="match status" value="1"/>
</dbReference>
<keyword evidence="6" id="KW-0067">ATP-binding</keyword>
<dbReference type="SUPFAM" id="SSF56784">
    <property type="entry name" value="HAD-like"/>
    <property type="match status" value="1"/>
</dbReference>
<dbReference type="InterPro" id="IPR036412">
    <property type="entry name" value="HAD-like_sf"/>
</dbReference>
<keyword evidence="7" id="KW-1278">Translocase</keyword>
<keyword evidence="8 10" id="KW-1133">Transmembrane helix</keyword>
<feature type="transmembrane region" description="Helical" evidence="10">
    <location>
        <begin position="761"/>
        <end position="781"/>
    </location>
</feature>
<feature type="transmembrane region" description="Helical" evidence="10">
    <location>
        <begin position="867"/>
        <end position="885"/>
    </location>
</feature>
<name>H8GGE3_METAL</name>
<dbReference type="GO" id="GO:1902600">
    <property type="term" value="P:proton transmembrane transport"/>
    <property type="evidence" value="ECO:0007669"/>
    <property type="project" value="TreeGrafter"/>
</dbReference>
<dbReference type="PROSITE" id="PS00154">
    <property type="entry name" value="ATPASE_E1_E2"/>
    <property type="match status" value="1"/>
</dbReference>
<dbReference type="EMBL" id="CM001475">
    <property type="protein sequence ID" value="EIC31223.1"/>
    <property type="molecule type" value="Genomic_DNA"/>
</dbReference>
<dbReference type="AlphaFoldDB" id="H8GGE3"/>